<sequence length="388" mass="45581">MKVRDFNVWKALHDAIHLELIGEHRQSIRKFVGVERLCKDCEDCLAIAKIAEEYGPIKLRNLRRLEKVEHPRKLIITSQLLDHIAIECVSNFVSKEECFERLDNIIKPDLSRDTLILWLSESQKKRGNTGLRNHFHIPLEILEMLIRKWCIKHLRIHFVFEGYNTIHMDYWMDTEYFTAFRFNDREDFVVREPRMKLDSIEVDLIDSFYCRRDFARVSAAGDRGYSNLLVNIQKVFSTNLISIKNLFKSSLELPEVHIAFRRILKILSKSGRIQIDCKEPVLTVNFEHLILIPDFLEFSSNAEQGNVTYFDVPEEFSNSKSPSFFVSRRPPLEPIYSPKGVMNMKFIGKKYVIEHNGVVFNLGIFLNETAVNQETTNRNVKEFLNFFV</sequence>
<proteinExistence type="predicted"/>
<reference evidence="2" key="1">
    <citation type="submission" date="2011-07" db="EMBL/GenBank/DDBJ databases">
        <authorList>
            <consortium name="Caenorhabditis brenneri Sequencing and Analysis Consortium"/>
            <person name="Wilson R.K."/>
        </authorList>
    </citation>
    <scope>NUCLEOTIDE SEQUENCE [LARGE SCALE GENOMIC DNA]</scope>
    <source>
        <strain evidence="2">PB2801</strain>
    </source>
</reference>
<protein>
    <submittedName>
        <fullName evidence="1">Uncharacterized protein</fullName>
    </submittedName>
</protein>
<dbReference type="Pfam" id="PF06542">
    <property type="entry name" value="PHA-1"/>
    <property type="match status" value="1"/>
</dbReference>
<accession>G0PHS4</accession>
<gene>
    <name evidence="1" type="ORF">CAEBREN_10872</name>
</gene>
<evidence type="ECO:0000313" key="2">
    <source>
        <dbReference type="Proteomes" id="UP000008068"/>
    </source>
</evidence>
<dbReference type="InParanoid" id="G0PHS4"/>
<dbReference type="AlphaFoldDB" id="G0PHS4"/>
<organism evidence="2">
    <name type="scientific">Caenorhabditis brenneri</name>
    <name type="common">Nematode worm</name>
    <dbReference type="NCBI Taxonomy" id="135651"/>
    <lineage>
        <taxon>Eukaryota</taxon>
        <taxon>Metazoa</taxon>
        <taxon>Ecdysozoa</taxon>
        <taxon>Nematoda</taxon>
        <taxon>Chromadorea</taxon>
        <taxon>Rhabditida</taxon>
        <taxon>Rhabditina</taxon>
        <taxon>Rhabditomorpha</taxon>
        <taxon>Rhabditoidea</taxon>
        <taxon>Rhabditidae</taxon>
        <taxon>Peloderinae</taxon>
        <taxon>Caenorhabditis</taxon>
    </lineage>
</organism>
<dbReference type="Proteomes" id="UP000008068">
    <property type="component" value="Unassembled WGS sequence"/>
</dbReference>
<dbReference type="InterPro" id="IPR009497">
    <property type="entry name" value="Regulator_protein_PHA-1"/>
</dbReference>
<keyword evidence="2" id="KW-1185">Reference proteome</keyword>
<dbReference type="EMBL" id="GL380504">
    <property type="protein sequence ID" value="EGT56919.1"/>
    <property type="molecule type" value="Genomic_DNA"/>
</dbReference>
<dbReference type="eggNOG" id="ENOG502TJM2">
    <property type="taxonomic scope" value="Eukaryota"/>
</dbReference>
<name>G0PHS4_CAEBE</name>
<dbReference type="HOGENOM" id="CLU_039877_0_0_1"/>
<evidence type="ECO:0000313" key="1">
    <source>
        <dbReference type="EMBL" id="EGT56919.1"/>
    </source>
</evidence>